<dbReference type="EMBL" id="JARAOO010000007">
    <property type="protein sequence ID" value="KAJ7961497.1"/>
    <property type="molecule type" value="Genomic_DNA"/>
</dbReference>
<keyword evidence="9" id="KW-1185">Reference proteome</keyword>
<keyword evidence="5 6" id="KW-0067">ATP-binding</keyword>
<dbReference type="InterPro" id="IPR001245">
    <property type="entry name" value="Ser-Thr/Tyr_kinase_cat_dom"/>
</dbReference>
<evidence type="ECO:0000256" key="1">
    <source>
        <dbReference type="ARBA" id="ARBA00022527"/>
    </source>
</evidence>
<sequence>MEFLSRLSSCFCSPNTTNSSRKKHTSTLVERNWCRHFSLRELQLATNNFHQTSIIGKGCYGIAYKGCTDDGATEIAIKRYKKEDYNRWLRAFKNEVQFICQLHHPNLVSFIGFCDDQNELISVYEFMANGSLHHHLHHQCNKHKADPLSWRRRLEICIGTAHGLHYMHTGAKNVIIHRYMEASQILLDKNWVPKILALYLYKKESDTTSMSKAKKLVRMNCCHVGTTGLLIDPEYAGGWQVN</sequence>
<evidence type="ECO:0000256" key="2">
    <source>
        <dbReference type="ARBA" id="ARBA00022679"/>
    </source>
</evidence>
<keyword evidence="8" id="KW-0675">Receptor</keyword>
<dbReference type="InterPro" id="IPR017441">
    <property type="entry name" value="Protein_kinase_ATP_BS"/>
</dbReference>
<evidence type="ECO:0000256" key="5">
    <source>
        <dbReference type="ARBA" id="ARBA00022840"/>
    </source>
</evidence>
<dbReference type="PANTHER" id="PTHR47989">
    <property type="entry name" value="OS01G0750732 PROTEIN"/>
    <property type="match status" value="1"/>
</dbReference>
<organism evidence="8 9">
    <name type="scientific">Quillaja saponaria</name>
    <name type="common">Soap bark tree</name>
    <dbReference type="NCBI Taxonomy" id="32244"/>
    <lineage>
        <taxon>Eukaryota</taxon>
        <taxon>Viridiplantae</taxon>
        <taxon>Streptophyta</taxon>
        <taxon>Embryophyta</taxon>
        <taxon>Tracheophyta</taxon>
        <taxon>Spermatophyta</taxon>
        <taxon>Magnoliopsida</taxon>
        <taxon>eudicotyledons</taxon>
        <taxon>Gunneridae</taxon>
        <taxon>Pentapetalae</taxon>
        <taxon>rosids</taxon>
        <taxon>fabids</taxon>
        <taxon>Fabales</taxon>
        <taxon>Quillajaceae</taxon>
        <taxon>Quillaja</taxon>
    </lineage>
</organism>
<protein>
    <submittedName>
        <fullName evidence="8">Receptor-like protein kinase</fullName>
    </submittedName>
</protein>
<feature type="binding site" evidence="6">
    <location>
        <position position="78"/>
    </location>
    <ligand>
        <name>ATP</name>
        <dbReference type="ChEBI" id="CHEBI:30616"/>
    </ligand>
</feature>
<evidence type="ECO:0000256" key="3">
    <source>
        <dbReference type="ARBA" id="ARBA00022741"/>
    </source>
</evidence>
<keyword evidence="2" id="KW-0808">Transferase</keyword>
<dbReference type="PROSITE" id="PS00107">
    <property type="entry name" value="PROTEIN_KINASE_ATP"/>
    <property type="match status" value="1"/>
</dbReference>
<evidence type="ECO:0000313" key="8">
    <source>
        <dbReference type="EMBL" id="KAJ7961497.1"/>
    </source>
</evidence>
<dbReference type="Gene3D" id="3.30.200.20">
    <property type="entry name" value="Phosphorylase Kinase, domain 1"/>
    <property type="match status" value="1"/>
</dbReference>
<dbReference type="Pfam" id="PF07714">
    <property type="entry name" value="PK_Tyr_Ser-Thr"/>
    <property type="match status" value="1"/>
</dbReference>
<dbReference type="Proteomes" id="UP001163823">
    <property type="component" value="Chromosome 7"/>
</dbReference>
<dbReference type="KEGG" id="qsa:O6P43_016833"/>
<accession>A0AAD7PNA0</accession>
<dbReference type="GO" id="GO:0005524">
    <property type="term" value="F:ATP binding"/>
    <property type="evidence" value="ECO:0007669"/>
    <property type="project" value="UniProtKB-UniRule"/>
</dbReference>
<keyword evidence="1" id="KW-0723">Serine/threonine-protein kinase</keyword>
<dbReference type="PROSITE" id="PS50011">
    <property type="entry name" value="PROTEIN_KINASE_DOM"/>
    <property type="match status" value="1"/>
</dbReference>
<evidence type="ECO:0000313" key="9">
    <source>
        <dbReference type="Proteomes" id="UP001163823"/>
    </source>
</evidence>
<keyword evidence="3 6" id="KW-0547">Nucleotide-binding</keyword>
<reference evidence="8" key="1">
    <citation type="journal article" date="2023" name="Science">
        <title>Elucidation of the pathway for biosynthesis of saponin adjuvants from the soapbark tree.</title>
        <authorList>
            <person name="Reed J."/>
            <person name="Orme A."/>
            <person name="El-Demerdash A."/>
            <person name="Owen C."/>
            <person name="Martin L.B.B."/>
            <person name="Misra R.C."/>
            <person name="Kikuchi S."/>
            <person name="Rejzek M."/>
            <person name="Martin A.C."/>
            <person name="Harkess A."/>
            <person name="Leebens-Mack J."/>
            <person name="Louveau T."/>
            <person name="Stephenson M.J."/>
            <person name="Osbourn A."/>
        </authorList>
    </citation>
    <scope>NUCLEOTIDE SEQUENCE</scope>
    <source>
        <strain evidence="8">S10</strain>
    </source>
</reference>
<dbReference type="PANTHER" id="PTHR47989:SF36">
    <property type="entry name" value="PROTEIN KINASE DOMAIN-CONTAINING PROTEIN"/>
    <property type="match status" value="1"/>
</dbReference>
<gene>
    <name evidence="8" type="ORF">O6P43_016833</name>
</gene>
<feature type="domain" description="Protein kinase" evidence="7">
    <location>
        <begin position="49"/>
        <end position="242"/>
    </location>
</feature>
<evidence type="ECO:0000259" key="7">
    <source>
        <dbReference type="PROSITE" id="PS50011"/>
    </source>
</evidence>
<dbReference type="AlphaFoldDB" id="A0AAD7PNA0"/>
<dbReference type="InterPro" id="IPR011009">
    <property type="entry name" value="Kinase-like_dom_sf"/>
</dbReference>
<comment type="caution">
    <text evidence="8">The sequence shown here is derived from an EMBL/GenBank/DDBJ whole genome shotgun (WGS) entry which is preliminary data.</text>
</comment>
<evidence type="ECO:0000256" key="4">
    <source>
        <dbReference type="ARBA" id="ARBA00022777"/>
    </source>
</evidence>
<dbReference type="FunFam" id="3.30.200.20:FF:000039">
    <property type="entry name" value="receptor-like protein kinase FERONIA"/>
    <property type="match status" value="1"/>
</dbReference>
<proteinExistence type="predicted"/>
<dbReference type="SUPFAM" id="SSF56112">
    <property type="entry name" value="Protein kinase-like (PK-like)"/>
    <property type="match status" value="1"/>
</dbReference>
<name>A0AAD7PNA0_QUISA</name>
<dbReference type="InterPro" id="IPR000719">
    <property type="entry name" value="Prot_kinase_dom"/>
</dbReference>
<dbReference type="Gene3D" id="1.10.510.10">
    <property type="entry name" value="Transferase(Phosphotransferase) domain 1"/>
    <property type="match status" value="1"/>
</dbReference>
<dbReference type="GO" id="GO:0004674">
    <property type="term" value="F:protein serine/threonine kinase activity"/>
    <property type="evidence" value="ECO:0007669"/>
    <property type="project" value="UniProtKB-KW"/>
</dbReference>
<evidence type="ECO:0000256" key="6">
    <source>
        <dbReference type="PROSITE-ProRule" id="PRU10141"/>
    </source>
</evidence>
<keyword evidence="4 8" id="KW-0418">Kinase</keyword>